<dbReference type="GO" id="GO:0006285">
    <property type="term" value="P:base-excision repair, AP site formation"/>
    <property type="evidence" value="ECO:0007669"/>
    <property type="project" value="TreeGrafter"/>
</dbReference>
<evidence type="ECO:0000256" key="3">
    <source>
        <dbReference type="ARBA" id="ARBA00012000"/>
    </source>
</evidence>
<dbReference type="GO" id="GO:0032131">
    <property type="term" value="F:alkylated DNA binding"/>
    <property type="evidence" value="ECO:0007669"/>
    <property type="project" value="TreeGrafter"/>
</dbReference>
<gene>
    <name evidence="7" type="primary">alkA</name>
    <name evidence="7" type="ORF">ElP_43980</name>
</gene>
<dbReference type="AlphaFoldDB" id="A0A518H6J7"/>
<dbReference type="EMBL" id="CP036426">
    <property type="protein sequence ID" value="QDV36472.1"/>
    <property type="molecule type" value="Genomic_DNA"/>
</dbReference>
<sequence>MRVDPWAVAVAHLLGIDDRWRPLISRIGPCRLRRQPDRFGILVRAIVGQQISSRAATSINRRLLDLQGADRHDAGALLRLGPEGVRSCGLSGVKAGYVLNLSEAVASGSITLNRIGRLDDAEIIRRLTAIKGIGSWTAEMFLIFALNRPDVLSVGDLGVRVGIRSHFGLDEMPSPRRCVELAEPWRPFRSIAMWYFWRGIDTPPVPPPALEPGTDA</sequence>
<keyword evidence="7" id="KW-0378">Hydrolase</keyword>
<evidence type="ECO:0000256" key="1">
    <source>
        <dbReference type="ARBA" id="ARBA00000086"/>
    </source>
</evidence>
<name>A0A518H6J7_9BACT</name>
<dbReference type="SMART" id="SM00478">
    <property type="entry name" value="ENDO3c"/>
    <property type="match status" value="1"/>
</dbReference>
<dbReference type="SUPFAM" id="SSF48150">
    <property type="entry name" value="DNA-glycosylase"/>
    <property type="match status" value="1"/>
</dbReference>
<evidence type="ECO:0000313" key="7">
    <source>
        <dbReference type="EMBL" id="QDV36472.1"/>
    </source>
</evidence>
<dbReference type="Proteomes" id="UP000317835">
    <property type="component" value="Chromosome"/>
</dbReference>
<dbReference type="GO" id="GO:0006307">
    <property type="term" value="P:DNA alkylation repair"/>
    <property type="evidence" value="ECO:0007669"/>
    <property type="project" value="TreeGrafter"/>
</dbReference>
<protein>
    <recommendedName>
        <fullName evidence="3">DNA-3-methyladenine glycosylase II</fullName>
        <ecNumber evidence="3">3.2.2.21</ecNumber>
    </recommendedName>
</protein>
<reference evidence="7 8" key="1">
    <citation type="submission" date="2019-02" db="EMBL/GenBank/DDBJ databases">
        <title>Deep-cultivation of Planctomycetes and their phenomic and genomic characterization uncovers novel biology.</title>
        <authorList>
            <person name="Wiegand S."/>
            <person name="Jogler M."/>
            <person name="Boedeker C."/>
            <person name="Pinto D."/>
            <person name="Vollmers J."/>
            <person name="Rivas-Marin E."/>
            <person name="Kohn T."/>
            <person name="Peeters S.H."/>
            <person name="Heuer A."/>
            <person name="Rast P."/>
            <person name="Oberbeckmann S."/>
            <person name="Bunk B."/>
            <person name="Jeske O."/>
            <person name="Meyerdierks A."/>
            <person name="Storesund J.E."/>
            <person name="Kallscheuer N."/>
            <person name="Luecker S."/>
            <person name="Lage O.M."/>
            <person name="Pohl T."/>
            <person name="Merkel B.J."/>
            <person name="Hornburger P."/>
            <person name="Mueller R.-W."/>
            <person name="Bruemmer F."/>
            <person name="Labrenz M."/>
            <person name="Spormann A.M."/>
            <person name="Op den Camp H."/>
            <person name="Overmann J."/>
            <person name="Amann R."/>
            <person name="Jetten M.S.M."/>
            <person name="Mascher T."/>
            <person name="Medema M.H."/>
            <person name="Devos D.P."/>
            <person name="Kaster A.-K."/>
            <person name="Ovreas L."/>
            <person name="Rohde M."/>
            <person name="Galperin M.Y."/>
            <person name="Jogler C."/>
        </authorList>
    </citation>
    <scope>NUCLEOTIDE SEQUENCE [LARGE SCALE GENOMIC DNA]</scope>
    <source>
        <strain evidence="7 8">ElP</strain>
    </source>
</reference>
<evidence type="ECO:0000256" key="2">
    <source>
        <dbReference type="ARBA" id="ARBA00010817"/>
    </source>
</evidence>
<dbReference type="EC" id="3.2.2.21" evidence="3"/>
<dbReference type="Pfam" id="PF00730">
    <property type="entry name" value="HhH-GPD"/>
    <property type="match status" value="1"/>
</dbReference>
<dbReference type="PANTHER" id="PTHR43003">
    <property type="entry name" value="DNA-3-METHYLADENINE GLYCOSYLASE"/>
    <property type="match status" value="1"/>
</dbReference>
<dbReference type="Gene3D" id="1.10.1670.40">
    <property type="match status" value="1"/>
</dbReference>
<dbReference type="Gene3D" id="1.10.340.30">
    <property type="entry name" value="Hypothetical protein, domain 2"/>
    <property type="match status" value="1"/>
</dbReference>
<keyword evidence="5" id="KW-0234">DNA repair</keyword>
<feature type="domain" description="HhH-GPD" evidence="6">
    <location>
        <begin position="47"/>
        <end position="201"/>
    </location>
</feature>
<evidence type="ECO:0000259" key="6">
    <source>
        <dbReference type="SMART" id="SM00478"/>
    </source>
</evidence>
<dbReference type="CDD" id="cd00056">
    <property type="entry name" value="ENDO3c"/>
    <property type="match status" value="1"/>
</dbReference>
<dbReference type="GO" id="GO:0043916">
    <property type="term" value="F:DNA-7-methylguanine glycosylase activity"/>
    <property type="evidence" value="ECO:0007669"/>
    <property type="project" value="TreeGrafter"/>
</dbReference>
<organism evidence="7 8">
    <name type="scientific">Tautonia plasticadhaerens</name>
    <dbReference type="NCBI Taxonomy" id="2527974"/>
    <lineage>
        <taxon>Bacteria</taxon>
        <taxon>Pseudomonadati</taxon>
        <taxon>Planctomycetota</taxon>
        <taxon>Planctomycetia</taxon>
        <taxon>Isosphaerales</taxon>
        <taxon>Isosphaeraceae</taxon>
        <taxon>Tautonia</taxon>
    </lineage>
</organism>
<dbReference type="GO" id="GO:0032993">
    <property type="term" value="C:protein-DNA complex"/>
    <property type="evidence" value="ECO:0007669"/>
    <property type="project" value="TreeGrafter"/>
</dbReference>
<keyword evidence="8" id="KW-1185">Reference proteome</keyword>
<dbReference type="PANTHER" id="PTHR43003:SF5">
    <property type="entry name" value="DNA-3-METHYLADENINE GLYCOSYLASE"/>
    <property type="match status" value="1"/>
</dbReference>
<dbReference type="GO" id="GO:0008725">
    <property type="term" value="F:DNA-3-methyladenine glycosylase activity"/>
    <property type="evidence" value="ECO:0007669"/>
    <property type="project" value="TreeGrafter"/>
</dbReference>
<evidence type="ECO:0000256" key="4">
    <source>
        <dbReference type="ARBA" id="ARBA00022763"/>
    </source>
</evidence>
<dbReference type="FunFam" id="1.10.340.30:FF:000004">
    <property type="entry name" value="DNA-3-methyladenine glycosylase II"/>
    <property type="match status" value="1"/>
</dbReference>
<evidence type="ECO:0000256" key="5">
    <source>
        <dbReference type="ARBA" id="ARBA00023204"/>
    </source>
</evidence>
<dbReference type="KEGG" id="tpla:ElP_43980"/>
<keyword evidence="4" id="KW-0227">DNA damage</keyword>
<comment type="catalytic activity">
    <reaction evidence="1">
        <text>Hydrolysis of alkylated DNA, releasing 3-methyladenine, 3-methylguanine, 7-methylguanine and 7-methyladenine.</text>
        <dbReference type="EC" id="3.2.2.21"/>
    </reaction>
</comment>
<dbReference type="InterPro" id="IPR003265">
    <property type="entry name" value="HhH-GPD_domain"/>
</dbReference>
<keyword evidence="7" id="KW-0326">Glycosidase</keyword>
<accession>A0A518H6J7</accession>
<evidence type="ECO:0000313" key="8">
    <source>
        <dbReference type="Proteomes" id="UP000317835"/>
    </source>
</evidence>
<comment type="similarity">
    <text evidence="2">Belongs to the alkylbase DNA glycosidase AlkA family.</text>
</comment>
<dbReference type="InterPro" id="IPR051912">
    <property type="entry name" value="Alkylbase_DNA_Glycosylase/TA"/>
</dbReference>
<proteinExistence type="inferred from homology"/>
<dbReference type="InterPro" id="IPR011257">
    <property type="entry name" value="DNA_glycosylase"/>
</dbReference>
<dbReference type="RefSeq" id="WP_197446260.1">
    <property type="nucleotide sequence ID" value="NZ_CP036426.1"/>
</dbReference>